<reference evidence="1" key="2">
    <citation type="journal article" date="2024" name="Plant">
        <title>Genomic evolution and insights into agronomic trait innovations of Sesamum species.</title>
        <authorList>
            <person name="Miao H."/>
            <person name="Wang L."/>
            <person name="Qu L."/>
            <person name="Liu H."/>
            <person name="Sun Y."/>
            <person name="Le M."/>
            <person name="Wang Q."/>
            <person name="Wei S."/>
            <person name="Zheng Y."/>
            <person name="Lin W."/>
            <person name="Duan Y."/>
            <person name="Cao H."/>
            <person name="Xiong S."/>
            <person name="Wang X."/>
            <person name="Wei L."/>
            <person name="Li C."/>
            <person name="Ma Q."/>
            <person name="Ju M."/>
            <person name="Zhao R."/>
            <person name="Li G."/>
            <person name="Mu C."/>
            <person name="Tian Q."/>
            <person name="Mei H."/>
            <person name="Zhang T."/>
            <person name="Gao T."/>
            <person name="Zhang H."/>
        </authorList>
    </citation>
    <scope>NUCLEOTIDE SEQUENCE</scope>
    <source>
        <strain evidence="1">G02</strain>
    </source>
</reference>
<name>A0AAW2P0C9_SESRA</name>
<sequence>MFLQQGVNIEVCVFQLEFYLEHQSCSEGVAIRLEMLQGCSTFVSNLQRHGVKVEAGSVLCGLVEEDVMHVLTDCSYARLNWVLSSISFCVTTHDLLGAEAWLRQVSRELD</sequence>
<comment type="caution">
    <text evidence="1">The sequence shown here is derived from an EMBL/GenBank/DDBJ whole genome shotgun (WGS) entry which is preliminary data.</text>
</comment>
<dbReference type="AlphaFoldDB" id="A0AAW2P0C9"/>
<protein>
    <submittedName>
        <fullName evidence="1">Uncharacterized protein</fullName>
    </submittedName>
</protein>
<proteinExistence type="predicted"/>
<evidence type="ECO:0000313" key="1">
    <source>
        <dbReference type="EMBL" id="KAL0349532.1"/>
    </source>
</evidence>
<organism evidence="1">
    <name type="scientific">Sesamum radiatum</name>
    <name type="common">Black benniseed</name>
    <dbReference type="NCBI Taxonomy" id="300843"/>
    <lineage>
        <taxon>Eukaryota</taxon>
        <taxon>Viridiplantae</taxon>
        <taxon>Streptophyta</taxon>
        <taxon>Embryophyta</taxon>
        <taxon>Tracheophyta</taxon>
        <taxon>Spermatophyta</taxon>
        <taxon>Magnoliopsida</taxon>
        <taxon>eudicotyledons</taxon>
        <taxon>Gunneridae</taxon>
        <taxon>Pentapetalae</taxon>
        <taxon>asterids</taxon>
        <taxon>lamiids</taxon>
        <taxon>Lamiales</taxon>
        <taxon>Pedaliaceae</taxon>
        <taxon>Sesamum</taxon>
    </lineage>
</organism>
<gene>
    <name evidence="1" type="ORF">Sradi_4102400</name>
</gene>
<accession>A0AAW2P0C9</accession>
<reference evidence="1" key="1">
    <citation type="submission" date="2020-06" db="EMBL/GenBank/DDBJ databases">
        <authorList>
            <person name="Li T."/>
            <person name="Hu X."/>
            <person name="Zhang T."/>
            <person name="Song X."/>
            <person name="Zhang H."/>
            <person name="Dai N."/>
            <person name="Sheng W."/>
            <person name="Hou X."/>
            <person name="Wei L."/>
        </authorList>
    </citation>
    <scope>NUCLEOTIDE SEQUENCE</scope>
    <source>
        <strain evidence="1">G02</strain>
        <tissue evidence="1">Leaf</tissue>
    </source>
</reference>
<dbReference type="EMBL" id="JACGWJ010000018">
    <property type="protein sequence ID" value="KAL0349532.1"/>
    <property type="molecule type" value="Genomic_DNA"/>
</dbReference>